<keyword evidence="9" id="KW-1185">Reference proteome</keyword>
<keyword evidence="4 6" id="KW-0862">Zinc</keyword>
<evidence type="ECO:0000256" key="3">
    <source>
        <dbReference type="ARBA" id="ARBA00022771"/>
    </source>
</evidence>
<proteinExistence type="inferred from homology"/>
<accession>A0A445ACX6</accession>
<keyword evidence="3 5" id="KW-0863">Zinc-finger</keyword>
<dbReference type="Pfam" id="PF03101">
    <property type="entry name" value="FAR1"/>
    <property type="match status" value="1"/>
</dbReference>
<comment type="function">
    <text evidence="6">Putative transcription activator involved in regulating light control of development.</text>
</comment>
<keyword evidence="2 6" id="KW-0479">Metal-binding</keyword>
<dbReference type="Proteomes" id="UP000289738">
    <property type="component" value="Chromosome B02"/>
</dbReference>
<evidence type="ECO:0000313" key="9">
    <source>
        <dbReference type="Proteomes" id="UP000289738"/>
    </source>
</evidence>
<dbReference type="InterPro" id="IPR006564">
    <property type="entry name" value="Znf_PMZ"/>
</dbReference>
<evidence type="ECO:0000256" key="1">
    <source>
        <dbReference type="ARBA" id="ARBA00005889"/>
    </source>
</evidence>
<dbReference type="SMART" id="SM00575">
    <property type="entry name" value="ZnF_PMZ"/>
    <property type="match status" value="1"/>
</dbReference>
<dbReference type="InterPro" id="IPR031052">
    <property type="entry name" value="FHY3/FAR1"/>
</dbReference>
<evidence type="ECO:0000259" key="7">
    <source>
        <dbReference type="PROSITE" id="PS50966"/>
    </source>
</evidence>
<evidence type="ECO:0000256" key="4">
    <source>
        <dbReference type="ARBA" id="ARBA00022833"/>
    </source>
</evidence>
<comment type="caution">
    <text evidence="8">The sequence shown here is derived from an EMBL/GenBank/DDBJ whole genome shotgun (WGS) entry which is preliminary data.</text>
</comment>
<evidence type="ECO:0000313" key="8">
    <source>
        <dbReference type="EMBL" id="RYR24364.1"/>
    </source>
</evidence>
<organism evidence="8 9">
    <name type="scientific">Arachis hypogaea</name>
    <name type="common">Peanut</name>
    <dbReference type="NCBI Taxonomy" id="3818"/>
    <lineage>
        <taxon>Eukaryota</taxon>
        <taxon>Viridiplantae</taxon>
        <taxon>Streptophyta</taxon>
        <taxon>Embryophyta</taxon>
        <taxon>Tracheophyta</taxon>
        <taxon>Spermatophyta</taxon>
        <taxon>Magnoliopsida</taxon>
        <taxon>eudicotyledons</taxon>
        <taxon>Gunneridae</taxon>
        <taxon>Pentapetalae</taxon>
        <taxon>rosids</taxon>
        <taxon>fabids</taxon>
        <taxon>Fabales</taxon>
        <taxon>Fabaceae</taxon>
        <taxon>Papilionoideae</taxon>
        <taxon>50 kb inversion clade</taxon>
        <taxon>dalbergioids sensu lato</taxon>
        <taxon>Dalbergieae</taxon>
        <taxon>Pterocarpus clade</taxon>
        <taxon>Arachis</taxon>
    </lineage>
</organism>
<dbReference type="GO" id="GO:0008270">
    <property type="term" value="F:zinc ion binding"/>
    <property type="evidence" value="ECO:0007669"/>
    <property type="project" value="UniProtKB-UniRule"/>
</dbReference>
<dbReference type="AlphaFoldDB" id="A0A445ACX6"/>
<comment type="similarity">
    <text evidence="1 6">Belongs to the FHY3/FAR1 family.</text>
</comment>
<protein>
    <recommendedName>
        <fullName evidence="6">Protein FAR1-RELATED SEQUENCE</fullName>
    </recommendedName>
</protein>
<evidence type="ECO:0000256" key="5">
    <source>
        <dbReference type="PROSITE-ProRule" id="PRU00325"/>
    </source>
</evidence>
<dbReference type="PANTHER" id="PTHR31669">
    <property type="entry name" value="PROTEIN FAR1-RELATED SEQUENCE 10-RELATED"/>
    <property type="match status" value="1"/>
</dbReference>
<dbReference type="EMBL" id="SDMP01000012">
    <property type="protein sequence ID" value="RYR24364.1"/>
    <property type="molecule type" value="Genomic_DNA"/>
</dbReference>
<dbReference type="GO" id="GO:0005634">
    <property type="term" value="C:nucleus"/>
    <property type="evidence" value="ECO:0007669"/>
    <property type="project" value="UniProtKB-SubCell"/>
</dbReference>
<name>A0A445ACX6_ARAHY</name>
<evidence type="ECO:0000256" key="2">
    <source>
        <dbReference type="ARBA" id="ARBA00022723"/>
    </source>
</evidence>
<dbReference type="Pfam" id="PF04434">
    <property type="entry name" value="SWIM"/>
    <property type="match status" value="1"/>
</dbReference>
<dbReference type="GO" id="GO:0006355">
    <property type="term" value="P:regulation of DNA-templated transcription"/>
    <property type="evidence" value="ECO:0007669"/>
    <property type="project" value="UniProtKB-UniRule"/>
</dbReference>
<dbReference type="InterPro" id="IPR004330">
    <property type="entry name" value="FAR1_DNA_bnd_dom"/>
</dbReference>
<gene>
    <name evidence="8" type="ORF">Ahy_B02g057861</name>
</gene>
<dbReference type="PANTHER" id="PTHR31669:SF283">
    <property type="entry name" value="PROTEIN FAR1-RELATED SEQUENCE"/>
    <property type="match status" value="1"/>
</dbReference>
<feature type="domain" description="SWIM-type" evidence="7">
    <location>
        <begin position="229"/>
        <end position="265"/>
    </location>
</feature>
<evidence type="ECO:0000256" key="6">
    <source>
        <dbReference type="RuleBase" id="RU367018"/>
    </source>
</evidence>
<dbReference type="PROSITE" id="PS50966">
    <property type="entry name" value="ZF_SWIM"/>
    <property type="match status" value="1"/>
</dbReference>
<sequence>MDDLTSDCQLNQGEVDYEFESNEVPEPLSVVDDQFVPKVRMTFTTLEDVGKFYRNYAKAAGFSTRVRSTNRKGNEIKNQLITCSKEGKWKSKISPTEKTNPTAGLNCPARIYIHTLKDVGAWIISKVVLDHSHPSCPSKAEMLKQHRELSMEQVERESDTEDFHTVIPCATKSSIEDQFQDVYTHQKFRKVQAQFRGKANCITRLTNSALGYSVYEVGEQVFSSIFNKFVVTYDSVAVEVKCQCLLFESRGILCRHALSVLSFERVSQVSPRYILERWSKKVKRRHTHIKSSHDEPLLEPRSKRFDQLVFRSQNICEFASESEELTAILHHAYDNVMVEMESLKAKRKGTYSLSHEDANLKFVNELQSPPRIRTRGRPKNRLGSKLEKQIANATKKKKTKALNELNLFDQWCIQILANIKHVL</sequence>
<dbReference type="STRING" id="3818.A0A445ACX6"/>
<reference evidence="8 9" key="1">
    <citation type="submission" date="2019-01" db="EMBL/GenBank/DDBJ databases">
        <title>Sequencing of cultivated peanut Arachis hypogaea provides insights into genome evolution and oil improvement.</title>
        <authorList>
            <person name="Chen X."/>
        </authorList>
    </citation>
    <scope>NUCLEOTIDE SEQUENCE [LARGE SCALE GENOMIC DNA]</scope>
    <source>
        <strain evidence="9">cv. Fuhuasheng</strain>
        <tissue evidence="8">Leaves</tissue>
    </source>
</reference>
<dbReference type="InterPro" id="IPR007527">
    <property type="entry name" value="Znf_SWIM"/>
</dbReference>
<keyword evidence="6" id="KW-0539">Nucleus</keyword>
<comment type="subcellular location">
    <subcellularLocation>
        <location evidence="6">Nucleus</location>
    </subcellularLocation>
</comment>